<dbReference type="EMBL" id="JASFZW010000004">
    <property type="protein sequence ID" value="KAK2078758.1"/>
    <property type="molecule type" value="Genomic_DNA"/>
</dbReference>
<dbReference type="Proteomes" id="UP001255856">
    <property type="component" value="Unassembled WGS sequence"/>
</dbReference>
<feature type="chain" id="PRO_5042205001" evidence="1">
    <location>
        <begin position="28"/>
        <end position="494"/>
    </location>
</feature>
<accession>A0AAD9II72</accession>
<sequence>MPTVGRRAVAALAATLCLFLNLDAAQAACAGVPYMIRQASADAFCRLKGLSKAGSYKVATLDVLEDAASAIDLSSGAVCCMPYPGYLGASEVHISLLTYDPEGAAVQVTILIDGTQYAQEMIAVPAGSAPFVYNISCAGCYTATGQVMVITMYERDPSLTMLLDQDGVAITSIIIVDDKKSASNPADVYATFAGLTAGETYDLTLFCNSPAMAPVTSFLADAAETSYTYKSLPGICSGDRYLMITSPGQIGLVAAACDSTFFGLPAVKTTSGVPYTIREGFADAFCRLAGFSKAGSYKIATLDVLEGAASAIDLSSGAVCCLPYPEYLGHIQLHVAFTIYPPEGAEVLLTVLINGILVETAHETITIPPGTAPFSYNATCSACYGTIAVIDVFVAFTSDTGTLFNVDQDDVAINSLGLYDGDGTWAVATFGDLDPGVGYTLSLWCNNPPMVQTMTLPEDSHSEYGWQVQPDVCHDTRFLLLASDDGAHIAINAV</sequence>
<keyword evidence="3" id="KW-1185">Reference proteome</keyword>
<protein>
    <submittedName>
        <fullName evidence="2">Uncharacterized protein</fullName>
    </submittedName>
</protein>
<dbReference type="AlphaFoldDB" id="A0AAD9II72"/>
<evidence type="ECO:0000256" key="1">
    <source>
        <dbReference type="SAM" id="SignalP"/>
    </source>
</evidence>
<evidence type="ECO:0000313" key="2">
    <source>
        <dbReference type="EMBL" id="KAK2078758.1"/>
    </source>
</evidence>
<evidence type="ECO:0000313" key="3">
    <source>
        <dbReference type="Proteomes" id="UP001255856"/>
    </source>
</evidence>
<keyword evidence="1" id="KW-0732">Signal</keyword>
<proteinExistence type="predicted"/>
<comment type="caution">
    <text evidence="2">The sequence shown here is derived from an EMBL/GenBank/DDBJ whole genome shotgun (WGS) entry which is preliminary data.</text>
</comment>
<feature type="signal peptide" evidence="1">
    <location>
        <begin position="1"/>
        <end position="27"/>
    </location>
</feature>
<gene>
    <name evidence="2" type="ORF">QBZ16_003598</name>
</gene>
<reference evidence="2" key="1">
    <citation type="submission" date="2021-01" db="EMBL/GenBank/DDBJ databases">
        <authorList>
            <person name="Eckstrom K.M.E."/>
        </authorList>
    </citation>
    <scope>NUCLEOTIDE SEQUENCE</scope>
    <source>
        <strain evidence="2">UVCC 0001</strain>
    </source>
</reference>
<name>A0AAD9II72_PROWI</name>
<organism evidence="2 3">
    <name type="scientific">Prototheca wickerhamii</name>
    <dbReference type="NCBI Taxonomy" id="3111"/>
    <lineage>
        <taxon>Eukaryota</taxon>
        <taxon>Viridiplantae</taxon>
        <taxon>Chlorophyta</taxon>
        <taxon>core chlorophytes</taxon>
        <taxon>Trebouxiophyceae</taxon>
        <taxon>Chlorellales</taxon>
        <taxon>Chlorellaceae</taxon>
        <taxon>Prototheca</taxon>
    </lineage>
</organism>